<evidence type="ECO:0000256" key="6">
    <source>
        <dbReference type="SAM" id="MobiDB-lite"/>
    </source>
</evidence>
<dbReference type="InterPro" id="IPR017137">
    <property type="entry name" value="Arg-tRNA-P_Trfase_1_euk"/>
</dbReference>
<keyword evidence="4 5" id="KW-0012">Acyltransferase</keyword>
<gene>
    <name evidence="9" type="ORF">TrVE_jg1745</name>
</gene>
<proteinExistence type="inferred from homology"/>
<keyword evidence="10" id="KW-1185">Reference proteome</keyword>
<organism evidence="9 10">
    <name type="scientific">Triparma verrucosa</name>
    <dbReference type="NCBI Taxonomy" id="1606542"/>
    <lineage>
        <taxon>Eukaryota</taxon>
        <taxon>Sar</taxon>
        <taxon>Stramenopiles</taxon>
        <taxon>Ochrophyta</taxon>
        <taxon>Bolidophyceae</taxon>
        <taxon>Parmales</taxon>
        <taxon>Triparmaceae</taxon>
        <taxon>Triparma</taxon>
    </lineage>
</organism>
<dbReference type="Pfam" id="PF04376">
    <property type="entry name" value="ATE_N"/>
    <property type="match status" value="1"/>
</dbReference>
<dbReference type="SUPFAM" id="SSF55729">
    <property type="entry name" value="Acyl-CoA N-acyltransferases (Nat)"/>
    <property type="match status" value="1"/>
</dbReference>
<comment type="function">
    <text evidence="5">Involved in the post-translational conjugation of arginine to the N-terminal aspartate or glutamate of a protein. This arginylation is required for degradation of the protein via the ubiquitin pathway.</text>
</comment>
<evidence type="ECO:0000256" key="4">
    <source>
        <dbReference type="ARBA" id="ARBA00023315"/>
    </source>
</evidence>
<dbReference type="InterPro" id="IPR030700">
    <property type="entry name" value="N-end_Aminoacyl_Trfase"/>
</dbReference>
<feature type="domain" description="N-end aminoacyl transferase N-terminal" evidence="7">
    <location>
        <begin position="17"/>
        <end position="110"/>
    </location>
</feature>
<accession>A0A9W7C795</accession>
<comment type="catalytic activity">
    <reaction evidence="5">
        <text>an N-terminal L-alpha-aminoacyl-[protein] + L-arginyl-tRNA(Arg) = an N-terminal L-arginyl-L-aminoacyl-[protein] + tRNA(Arg) + H(+)</text>
        <dbReference type="Rhea" id="RHEA:10208"/>
        <dbReference type="Rhea" id="RHEA-COMP:9658"/>
        <dbReference type="Rhea" id="RHEA-COMP:9673"/>
        <dbReference type="Rhea" id="RHEA-COMP:10636"/>
        <dbReference type="Rhea" id="RHEA-COMP:10638"/>
        <dbReference type="ChEBI" id="CHEBI:15378"/>
        <dbReference type="ChEBI" id="CHEBI:78442"/>
        <dbReference type="ChEBI" id="CHEBI:78513"/>
        <dbReference type="ChEBI" id="CHEBI:78597"/>
        <dbReference type="ChEBI" id="CHEBI:83562"/>
        <dbReference type="EC" id="2.3.2.8"/>
    </reaction>
</comment>
<comment type="caution">
    <text evidence="9">The sequence shown here is derived from an EMBL/GenBank/DDBJ whole genome shotgun (WGS) entry which is preliminary data.</text>
</comment>
<dbReference type="Pfam" id="PF04377">
    <property type="entry name" value="ATE_C"/>
    <property type="match status" value="1"/>
</dbReference>
<reference evidence="10" key="1">
    <citation type="journal article" date="2023" name="Commun. Biol.">
        <title>Genome analysis of Parmales, the sister group of diatoms, reveals the evolutionary specialization of diatoms from phago-mixotrophs to photoautotrophs.</title>
        <authorList>
            <person name="Ban H."/>
            <person name="Sato S."/>
            <person name="Yoshikawa S."/>
            <person name="Yamada K."/>
            <person name="Nakamura Y."/>
            <person name="Ichinomiya M."/>
            <person name="Sato N."/>
            <person name="Blanc-Mathieu R."/>
            <person name="Endo H."/>
            <person name="Kuwata A."/>
            <person name="Ogata H."/>
        </authorList>
    </citation>
    <scope>NUCLEOTIDE SEQUENCE [LARGE SCALE GENOMIC DNA]</scope>
    <source>
        <strain evidence="10">NIES 3699</strain>
    </source>
</reference>
<dbReference type="InterPro" id="IPR007472">
    <property type="entry name" value="N-end_Aminoacyl_Trfase_C"/>
</dbReference>
<evidence type="ECO:0000259" key="7">
    <source>
        <dbReference type="Pfam" id="PF04376"/>
    </source>
</evidence>
<dbReference type="PIRSF" id="PIRSF037207">
    <property type="entry name" value="ATE1_euk"/>
    <property type="match status" value="1"/>
</dbReference>
<dbReference type="InterPro" id="IPR007471">
    <property type="entry name" value="N-end_Aminoacyl_Trfase_N"/>
</dbReference>
<sequence>MNVVTKNVVTPCGSGKSKCGYCSGSRSRRSSKGSSKDSSKDSNSTSSSHSYGFLSYGLSLTPLLYVSLLNRGFRRSGHYLYKPTNSTTCCPQHCIRLSVPEWTPRKSERKCANKFKRYLQNAPPQSPTPKGDDDDSHVREALIAYITSSLTSSGIPSSKLTSIPLKKKSPTSYSSSVLNSLKRSTPVDFVTSSSFPSFSFSSYKIIRVSVSNGFINISITPPVDCTPPPPLPPPPSKLTYKLLPSFLSSMDPSVHPLYCSYQSSVHSDPNPYRKSQSDVEDSKVSFDRFLVHNPFSDAENDYENGMPREFEEGEIGTKPNDGCYHLHYVVDGRLVMVSVLDILGDVMSSVYCFYDKELSDTLNLGKLSVVKEVEMCKEWGIGWYYLGFYIESCGKMRYKGEYGRSYVRWKGGWLEFNEEGKKKMKDNESEFWEGEDAPINPSTLSSIANDIPIKLSTSEDTVRLSHLNPRGREIVRPILEEFVEKVGEEIAVECVLKL</sequence>
<dbReference type="PANTHER" id="PTHR21367:SF1">
    <property type="entry name" value="ARGINYL-TRNA--PROTEIN TRANSFERASE 1"/>
    <property type="match status" value="1"/>
</dbReference>
<dbReference type="AlphaFoldDB" id="A0A9W7C795"/>
<dbReference type="GO" id="GO:0004057">
    <property type="term" value="F:arginyl-tRNA--protein transferase activity"/>
    <property type="evidence" value="ECO:0007669"/>
    <property type="project" value="UniProtKB-EC"/>
</dbReference>
<dbReference type="EC" id="2.3.2.8" evidence="5"/>
<dbReference type="Proteomes" id="UP001165160">
    <property type="component" value="Unassembled WGS sequence"/>
</dbReference>
<feature type="region of interest" description="Disordered" evidence="6">
    <location>
        <begin position="22"/>
        <end position="49"/>
    </location>
</feature>
<dbReference type="InterPro" id="IPR016181">
    <property type="entry name" value="Acyl_CoA_acyltransferase"/>
</dbReference>
<feature type="domain" description="N-end rule aminoacyl transferase C-terminal" evidence="8">
    <location>
        <begin position="256"/>
        <end position="406"/>
    </location>
</feature>
<comment type="similarity">
    <text evidence="1 5">Belongs to the R-transferase family.</text>
</comment>
<evidence type="ECO:0000256" key="2">
    <source>
        <dbReference type="ARBA" id="ARBA00022679"/>
    </source>
</evidence>
<keyword evidence="2 5" id="KW-0808">Transferase</keyword>
<dbReference type="EMBL" id="BRXX01000254">
    <property type="protein sequence ID" value="GMI00966.1"/>
    <property type="molecule type" value="Genomic_DNA"/>
</dbReference>
<name>A0A9W7C795_9STRA</name>
<evidence type="ECO:0000313" key="10">
    <source>
        <dbReference type="Proteomes" id="UP001165160"/>
    </source>
</evidence>
<evidence type="ECO:0000256" key="3">
    <source>
        <dbReference type="ARBA" id="ARBA00022786"/>
    </source>
</evidence>
<evidence type="ECO:0000313" key="9">
    <source>
        <dbReference type="EMBL" id="GMI00966.1"/>
    </source>
</evidence>
<dbReference type="PANTHER" id="PTHR21367">
    <property type="entry name" value="ARGININE-TRNA-PROTEIN TRANSFERASE 1"/>
    <property type="match status" value="1"/>
</dbReference>
<protein>
    <recommendedName>
        <fullName evidence="5">Arginyl-tRNA--protein transferase 1</fullName>
        <shortName evidence="5">Arginyltransferase 1</shortName>
        <shortName evidence="5">R-transferase 1</shortName>
        <ecNumber evidence="5">2.3.2.8</ecNumber>
    </recommendedName>
    <alternativeName>
        <fullName evidence="5">Arginine-tRNA--protein transferase 1</fullName>
    </alternativeName>
</protein>
<evidence type="ECO:0000259" key="8">
    <source>
        <dbReference type="Pfam" id="PF04377"/>
    </source>
</evidence>
<evidence type="ECO:0000256" key="5">
    <source>
        <dbReference type="PIRNR" id="PIRNR037207"/>
    </source>
</evidence>
<dbReference type="GO" id="GO:0005737">
    <property type="term" value="C:cytoplasm"/>
    <property type="evidence" value="ECO:0007669"/>
    <property type="project" value="TreeGrafter"/>
</dbReference>
<keyword evidence="3 5" id="KW-0833">Ubl conjugation pathway</keyword>
<evidence type="ECO:0000256" key="1">
    <source>
        <dbReference type="ARBA" id="ARBA00009991"/>
    </source>
</evidence>